<keyword evidence="1" id="KW-0812">Transmembrane</keyword>
<evidence type="ECO:0000313" key="2">
    <source>
        <dbReference type="EMBL" id="MDA0164271.1"/>
    </source>
</evidence>
<name>A0A9X3MWL2_9ACTN</name>
<sequence length="393" mass="40238">MTFTRRPKSSSAELAFAVVLTGLNLRPLFGSLPPLLSDIRADLGLSAAAAGLLTTGPLLCLGALAQLGPRIARRYPVERLLVVAALVTAFGTALRGLGGIAPLYLGTLIAGAAIALSQVVVPALVRARAPSRAGVLTGAYSMSLVAGATVATFTAIPLSNWFGGWEPVLAIWAVPALAAAVVWLPLAVRAHDPVPAPVGAPLWRSPMAWSIAVFMGLQSMAFFSIITWLPEILESHGFSEGSAGFLTGLTQLVQIAPAFAIPVLAARRPTQTHLLAVIVGTSLAGLLGVLLAPDAALLWMVFLGIGQGGALGLGLILPVLRGRDAGQVAGMTAMAMGVGYLIASTGPALVGAVRDASGGWTWPIIVLLVMTALQVPAAWRAVGGWGWGQKASA</sequence>
<dbReference type="Proteomes" id="UP001149140">
    <property type="component" value="Unassembled WGS sequence"/>
</dbReference>
<keyword evidence="1" id="KW-1133">Transmembrane helix</keyword>
<feature type="transmembrane region" description="Helical" evidence="1">
    <location>
        <begin position="297"/>
        <end position="320"/>
    </location>
</feature>
<dbReference type="GO" id="GO:0022857">
    <property type="term" value="F:transmembrane transporter activity"/>
    <property type="evidence" value="ECO:0007669"/>
    <property type="project" value="InterPro"/>
</dbReference>
<dbReference type="SUPFAM" id="SSF103473">
    <property type="entry name" value="MFS general substrate transporter"/>
    <property type="match status" value="1"/>
</dbReference>
<organism evidence="2 3">
    <name type="scientific">Solirubrobacter ginsenosidimutans</name>
    <dbReference type="NCBI Taxonomy" id="490573"/>
    <lineage>
        <taxon>Bacteria</taxon>
        <taxon>Bacillati</taxon>
        <taxon>Actinomycetota</taxon>
        <taxon>Thermoleophilia</taxon>
        <taxon>Solirubrobacterales</taxon>
        <taxon>Solirubrobacteraceae</taxon>
        <taxon>Solirubrobacter</taxon>
    </lineage>
</organism>
<feature type="transmembrane region" description="Helical" evidence="1">
    <location>
        <begin position="208"/>
        <end position="229"/>
    </location>
</feature>
<keyword evidence="3" id="KW-1185">Reference proteome</keyword>
<gene>
    <name evidence="2" type="ORF">OM076_28630</name>
</gene>
<protein>
    <submittedName>
        <fullName evidence="2">MFS transporter</fullName>
    </submittedName>
</protein>
<feature type="transmembrane region" description="Helical" evidence="1">
    <location>
        <begin position="137"/>
        <end position="156"/>
    </location>
</feature>
<dbReference type="AlphaFoldDB" id="A0A9X3MWL2"/>
<dbReference type="PANTHER" id="PTHR23523">
    <property type="match status" value="1"/>
</dbReference>
<dbReference type="Pfam" id="PF07690">
    <property type="entry name" value="MFS_1"/>
    <property type="match status" value="1"/>
</dbReference>
<feature type="transmembrane region" description="Helical" evidence="1">
    <location>
        <begin position="332"/>
        <end position="354"/>
    </location>
</feature>
<dbReference type="RefSeq" id="WP_270043585.1">
    <property type="nucleotide sequence ID" value="NZ_JAPDOD010000032.1"/>
</dbReference>
<feature type="transmembrane region" description="Helical" evidence="1">
    <location>
        <begin position="360"/>
        <end position="382"/>
    </location>
</feature>
<feature type="transmembrane region" description="Helical" evidence="1">
    <location>
        <begin position="272"/>
        <end position="291"/>
    </location>
</feature>
<comment type="caution">
    <text evidence="2">The sequence shown here is derived from an EMBL/GenBank/DDBJ whole genome shotgun (WGS) entry which is preliminary data.</text>
</comment>
<dbReference type="InterPro" id="IPR011701">
    <property type="entry name" value="MFS"/>
</dbReference>
<feature type="transmembrane region" description="Helical" evidence="1">
    <location>
        <begin position="46"/>
        <end position="68"/>
    </location>
</feature>
<proteinExistence type="predicted"/>
<keyword evidence="1" id="KW-0472">Membrane</keyword>
<feature type="transmembrane region" description="Helical" evidence="1">
    <location>
        <begin position="241"/>
        <end position="265"/>
    </location>
</feature>
<reference evidence="2" key="1">
    <citation type="submission" date="2022-10" db="EMBL/GenBank/DDBJ databases">
        <title>The WGS of Solirubrobacter ginsenosidimutans DSM 21036.</title>
        <authorList>
            <person name="Jiang Z."/>
        </authorList>
    </citation>
    <scope>NUCLEOTIDE SEQUENCE</scope>
    <source>
        <strain evidence="2">DSM 21036</strain>
    </source>
</reference>
<dbReference type="InterPro" id="IPR052524">
    <property type="entry name" value="MFS_Cyanate_Porter"/>
</dbReference>
<feature type="transmembrane region" description="Helical" evidence="1">
    <location>
        <begin position="103"/>
        <end position="125"/>
    </location>
</feature>
<accession>A0A9X3MWL2</accession>
<dbReference type="Gene3D" id="1.20.1250.20">
    <property type="entry name" value="MFS general substrate transporter like domains"/>
    <property type="match status" value="2"/>
</dbReference>
<feature type="transmembrane region" description="Helical" evidence="1">
    <location>
        <begin position="80"/>
        <end position="97"/>
    </location>
</feature>
<dbReference type="PANTHER" id="PTHR23523:SF2">
    <property type="entry name" value="2-NITROIMIDAZOLE TRANSPORTER"/>
    <property type="match status" value="1"/>
</dbReference>
<feature type="transmembrane region" description="Helical" evidence="1">
    <location>
        <begin position="168"/>
        <end position="188"/>
    </location>
</feature>
<evidence type="ECO:0000313" key="3">
    <source>
        <dbReference type="Proteomes" id="UP001149140"/>
    </source>
</evidence>
<evidence type="ECO:0000256" key="1">
    <source>
        <dbReference type="SAM" id="Phobius"/>
    </source>
</evidence>
<dbReference type="InterPro" id="IPR036259">
    <property type="entry name" value="MFS_trans_sf"/>
</dbReference>
<dbReference type="EMBL" id="JAPDOD010000032">
    <property type="protein sequence ID" value="MDA0164271.1"/>
    <property type="molecule type" value="Genomic_DNA"/>
</dbReference>